<protein>
    <submittedName>
        <fullName evidence="10">ABC transporter permease protein</fullName>
    </submittedName>
</protein>
<comment type="subcellular location">
    <subcellularLocation>
        <location evidence="1">Cell membrane</location>
        <topology evidence="1">Multi-pass membrane protein</topology>
    </subcellularLocation>
</comment>
<feature type="transmembrane region" description="Helical" evidence="9">
    <location>
        <begin position="97"/>
        <end position="122"/>
    </location>
</feature>
<evidence type="ECO:0000313" key="10">
    <source>
        <dbReference type="EMBL" id="BBD76323.1"/>
    </source>
</evidence>
<feature type="transmembrane region" description="Helical" evidence="9">
    <location>
        <begin position="196"/>
        <end position="218"/>
    </location>
</feature>
<dbReference type="InterPro" id="IPR052157">
    <property type="entry name" value="BCAA_transport_permease"/>
</dbReference>
<evidence type="ECO:0000313" key="11">
    <source>
        <dbReference type="Proteomes" id="UP000262004"/>
    </source>
</evidence>
<dbReference type="GO" id="GO:0022857">
    <property type="term" value="F:transmembrane transporter activity"/>
    <property type="evidence" value="ECO:0007669"/>
    <property type="project" value="InterPro"/>
</dbReference>
<dbReference type="GO" id="GO:0005886">
    <property type="term" value="C:plasma membrane"/>
    <property type="evidence" value="ECO:0007669"/>
    <property type="project" value="UniProtKB-SubCell"/>
</dbReference>
<keyword evidence="3" id="KW-1003">Cell membrane</keyword>
<keyword evidence="4 9" id="KW-0812">Transmembrane</keyword>
<dbReference type="InterPro" id="IPR001851">
    <property type="entry name" value="ABC_transp_permease"/>
</dbReference>
<dbReference type="CDD" id="cd06582">
    <property type="entry name" value="TM_PBP1_LivH_like"/>
    <property type="match status" value="1"/>
</dbReference>
<evidence type="ECO:0000256" key="5">
    <source>
        <dbReference type="ARBA" id="ARBA00022970"/>
    </source>
</evidence>
<evidence type="ECO:0000256" key="1">
    <source>
        <dbReference type="ARBA" id="ARBA00004651"/>
    </source>
</evidence>
<name>A0A2Z6DV69_HYDTE</name>
<evidence type="ECO:0000256" key="3">
    <source>
        <dbReference type="ARBA" id="ARBA00022475"/>
    </source>
</evidence>
<dbReference type="Pfam" id="PF02653">
    <property type="entry name" value="BPD_transp_2"/>
    <property type="match status" value="1"/>
</dbReference>
<feature type="transmembrane region" description="Helical" evidence="9">
    <location>
        <begin position="12"/>
        <end position="35"/>
    </location>
</feature>
<dbReference type="Proteomes" id="UP000262004">
    <property type="component" value="Chromosome"/>
</dbReference>
<sequence length="296" mass="31512">MIEWINTILQGLLLGCLYALFASGLSLSFGIMRIVNIAHGDLIVLAGFSAAAITAPLLRSGIPLWATVVIFFAIVAFFAFANYLLQRYVLNRTLGRDLLAPLLVTFGFSIVLQNAMVEIFSANVRRIDLGEFATASWSPLPGISLGVLPLVTALTAVVLILGLQWFFRVTPLGRAFRSVSDDPETAQLMGMNPKNLYALAMGFTGATLAIAGIFFLMRAAVAPTDGPARLIYAFVAVIIGGLGSLWGTLVGGILLGIAQAIGAALNPGWGILAGHLIFLLVLIIRPNGLFPKTLDR</sequence>
<keyword evidence="11" id="KW-1185">Reference proteome</keyword>
<evidence type="ECO:0000256" key="6">
    <source>
        <dbReference type="ARBA" id="ARBA00022989"/>
    </source>
</evidence>
<gene>
    <name evidence="10" type="ORF">HPTL_0053</name>
</gene>
<keyword evidence="5" id="KW-0029">Amino-acid transport</keyword>
<dbReference type="AlphaFoldDB" id="A0A2Z6DV69"/>
<evidence type="ECO:0000256" key="8">
    <source>
        <dbReference type="ARBA" id="ARBA00037998"/>
    </source>
</evidence>
<dbReference type="PANTHER" id="PTHR11795">
    <property type="entry name" value="BRANCHED-CHAIN AMINO ACID TRANSPORT SYSTEM PERMEASE PROTEIN LIVH"/>
    <property type="match status" value="1"/>
</dbReference>
<keyword evidence="2" id="KW-0813">Transport</keyword>
<feature type="transmembrane region" description="Helical" evidence="9">
    <location>
        <begin position="42"/>
        <end position="58"/>
    </location>
</feature>
<dbReference type="EMBL" id="AP018558">
    <property type="protein sequence ID" value="BBD76323.1"/>
    <property type="molecule type" value="Genomic_DNA"/>
</dbReference>
<keyword evidence="7 9" id="KW-0472">Membrane</keyword>
<evidence type="ECO:0000256" key="2">
    <source>
        <dbReference type="ARBA" id="ARBA00022448"/>
    </source>
</evidence>
<feature type="transmembrane region" description="Helical" evidence="9">
    <location>
        <begin position="64"/>
        <end position="85"/>
    </location>
</feature>
<comment type="similarity">
    <text evidence="8">Belongs to the binding-protein-dependent transport system permease family. LivHM subfamily.</text>
</comment>
<keyword evidence="6 9" id="KW-1133">Transmembrane helix</keyword>
<organism evidence="10 11">
    <name type="scientific">Hydrogenophilus thermoluteolus</name>
    <name type="common">Pseudomonas hydrogenothermophila</name>
    <dbReference type="NCBI Taxonomy" id="297"/>
    <lineage>
        <taxon>Bacteria</taxon>
        <taxon>Pseudomonadati</taxon>
        <taxon>Pseudomonadota</taxon>
        <taxon>Hydrogenophilia</taxon>
        <taxon>Hydrogenophilales</taxon>
        <taxon>Hydrogenophilaceae</taxon>
        <taxon>Hydrogenophilus</taxon>
    </lineage>
</organism>
<feature type="transmembrane region" description="Helical" evidence="9">
    <location>
        <begin position="264"/>
        <end position="284"/>
    </location>
</feature>
<evidence type="ECO:0000256" key="9">
    <source>
        <dbReference type="SAM" id="Phobius"/>
    </source>
</evidence>
<proteinExistence type="inferred from homology"/>
<dbReference type="PANTHER" id="PTHR11795:SF445">
    <property type="entry name" value="AMINO ACID ABC TRANSPORTER PERMEASE PROTEIN"/>
    <property type="match status" value="1"/>
</dbReference>
<feature type="transmembrane region" description="Helical" evidence="9">
    <location>
        <begin position="230"/>
        <end position="257"/>
    </location>
</feature>
<accession>A0A2Z6DV69</accession>
<evidence type="ECO:0000256" key="7">
    <source>
        <dbReference type="ARBA" id="ARBA00023136"/>
    </source>
</evidence>
<dbReference type="GO" id="GO:0006865">
    <property type="term" value="P:amino acid transport"/>
    <property type="evidence" value="ECO:0007669"/>
    <property type="project" value="UniProtKB-KW"/>
</dbReference>
<evidence type="ECO:0000256" key="4">
    <source>
        <dbReference type="ARBA" id="ARBA00022692"/>
    </source>
</evidence>
<dbReference type="KEGG" id="htl:HPTL_0053"/>
<reference evidence="10 11" key="1">
    <citation type="submission" date="2018-04" db="EMBL/GenBank/DDBJ databases">
        <title>Complete genome sequence of Hydrogenophilus thermoluteolus TH-1.</title>
        <authorList>
            <person name="Arai H."/>
        </authorList>
    </citation>
    <scope>NUCLEOTIDE SEQUENCE [LARGE SCALE GENOMIC DNA]</scope>
    <source>
        <strain evidence="10 11">TH-1</strain>
    </source>
</reference>
<feature type="transmembrane region" description="Helical" evidence="9">
    <location>
        <begin position="142"/>
        <end position="167"/>
    </location>
</feature>